<reference evidence="1 2" key="1">
    <citation type="submission" date="2009-09" db="EMBL/GenBank/DDBJ databases">
        <authorList>
            <person name="Qin X."/>
            <person name="Bachman B."/>
            <person name="Battles P."/>
            <person name="Bell A."/>
            <person name="Bess C."/>
            <person name="Bickham C."/>
            <person name="Chaboub L."/>
            <person name="Chen D."/>
            <person name="Coyle M."/>
            <person name="Deiros D.R."/>
            <person name="Dinh H."/>
            <person name="Forbes L."/>
            <person name="Fowler G."/>
            <person name="Francisco L."/>
            <person name="Fu Q."/>
            <person name="Gubbala S."/>
            <person name="Hale W."/>
            <person name="Han Y."/>
            <person name="Hemphill L."/>
            <person name="Highlander S.K."/>
            <person name="Hirani K."/>
            <person name="Hogues M."/>
            <person name="Jackson L."/>
            <person name="Jakkamsetti A."/>
            <person name="Javaid M."/>
            <person name="Jiang H."/>
            <person name="Korchina V."/>
            <person name="Kovar C."/>
            <person name="Lara F."/>
            <person name="Lee S."/>
            <person name="Mata R."/>
            <person name="Mathew T."/>
            <person name="Moen C."/>
            <person name="Morales K."/>
            <person name="Munidasa M."/>
            <person name="Nazareth L."/>
            <person name="Ngo R."/>
            <person name="Nguyen L."/>
            <person name="Okwuonu G."/>
            <person name="Ongeri F."/>
            <person name="Patil S."/>
            <person name="Petrosino J."/>
            <person name="Pham C."/>
            <person name="Pham P."/>
            <person name="Pu L.-L."/>
            <person name="Puazo M."/>
            <person name="Raj R."/>
            <person name="Reid J."/>
            <person name="Rouhana J."/>
            <person name="Saada N."/>
            <person name="Shang Y."/>
            <person name="Simmons D."/>
            <person name="Thornton R."/>
            <person name="Warren J."/>
            <person name="Weissenberger G."/>
            <person name="Zhang J."/>
            <person name="Zhang L."/>
            <person name="Zhou C."/>
            <person name="Zhu D."/>
            <person name="Muzny D."/>
            <person name="Worley K."/>
            <person name="Gibbs R."/>
        </authorList>
    </citation>
    <scope>NUCLEOTIDE SEQUENCE [LARGE SCALE GENOMIC DNA]</scope>
    <source>
        <strain evidence="1 2">DSM 16041</strain>
    </source>
</reference>
<protein>
    <submittedName>
        <fullName evidence="1">Uncharacterized protein</fullName>
    </submittedName>
</protein>
<evidence type="ECO:0000313" key="2">
    <source>
        <dbReference type="Proteomes" id="UP000003675"/>
    </source>
</evidence>
<comment type="caution">
    <text evidence="1">The sequence shown here is derived from an EMBL/GenBank/DDBJ whole genome shotgun (WGS) entry which is preliminary data.</text>
</comment>
<dbReference type="STRING" id="525309.HMPREF0494_0069"/>
<dbReference type="AlphaFoldDB" id="C8P425"/>
<accession>C8P425</accession>
<proteinExistence type="predicted"/>
<organism evidence="1 2">
    <name type="scientific">Limosilactobacillus antri DSM 16041</name>
    <dbReference type="NCBI Taxonomy" id="525309"/>
    <lineage>
        <taxon>Bacteria</taxon>
        <taxon>Bacillati</taxon>
        <taxon>Bacillota</taxon>
        <taxon>Bacilli</taxon>
        <taxon>Lactobacillales</taxon>
        <taxon>Lactobacillaceae</taxon>
        <taxon>Limosilactobacillus</taxon>
    </lineage>
</organism>
<dbReference type="HOGENOM" id="CLU_3201137_0_0_9"/>
<name>C8P425_9LACO</name>
<dbReference type="EMBL" id="ACLL01000003">
    <property type="protein sequence ID" value="EEW54766.1"/>
    <property type="molecule type" value="Genomic_DNA"/>
</dbReference>
<sequence length="45" mass="5425">MIENDRYYRRYVKDVKSGYIFLQIGKVTLNNGRDLRSKEGHKISY</sequence>
<gene>
    <name evidence="1" type="ORF">HMPREF0494_0069</name>
</gene>
<dbReference type="RefSeq" id="WP_007124637.1">
    <property type="nucleotide sequence ID" value="NZ_AZDK01000039.1"/>
</dbReference>
<evidence type="ECO:0000313" key="1">
    <source>
        <dbReference type="EMBL" id="EEW54766.1"/>
    </source>
</evidence>
<dbReference type="Proteomes" id="UP000003675">
    <property type="component" value="Unassembled WGS sequence"/>
</dbReference>